<reference evidence="2" key="1">
    <citation type="journal article" date="2014" name="Int. J. Syst. Evol. Microbiol.">
        <title>Complete genome sequence of Corynebacterium casei LMG S-19264T (=DSM 44701T), isolated from a smear-ripened cheese.</title>
        <authorList>
            <consortium name="US DOE Joint Genome Institute (JGI-PGF)"/>
            <person name="Walter F."/>
            <person name="Albersmeier A."/>
            <person name="Kalinowski J."/>
            <person name="Ruckert C."/>
        </authorList>
    </citation>
    <scope>NUCLEOTIDE SEQUENCE</scope>
    <source>
        <strain evidence="2">CGMCC 4.7138</strain>
    </source>
</reference>
<evidence type="ECO:0000313" key="3">
    <source>
        <dbReference type="Proteomes" id="UP000653480"/>
    </source>
</evidence>
<evidence type="ECO:0000313" key="2">
    <source>
        <dbReference type="EMBL" id="GGN98176.1"/>
    </source>
</evidence>
<evidence type="ECO:0000256" key="1">
    <source>
        <dbReference type="SAM" id="MobiDB-lite"/>
    </source>
</evidence>
<feature type="region of interest" description="Disordered" evidence="1">
    <location>
        <begin position="1"/>
        <end position="22"/>
    </location>
</feature>
<dbReference type="Proteomes" id="UP000653480">
    <property type="component" value="Unassembled WGS sequence"/>
</dbReference>
<proteinExistence type="predicted"/>
<gene>
    <name evidence="2" type="ORF">GCM10011574_02500</name>
</gene>
<sequence length="115" mass="12820">MGLVGPETPGFPPEGPGPTASAAARFAEVKQRCYGTVRSSPTDYIRCMSVMREELDHLVDRLPEEKVAPLLRLIRDQLEEAPVVRSLPFIGLLEAEPDFAERSEEILRAEDNHSF</sequence>
<reference evidence="2" key="2">
    <citation type="submission" date="2020-09" db="EMBL/GenBank/DDBJ databases">
        <authorList>
            <person name="Sun Q."/>
            <person name="Zhou Y."/>
        </authorList>
    </citation>
    <scope>NUCLEOTIDE SEQUENCE</scope>
    <source>
        <strain evidence="2">CGMCC 4.7138</strain>
    </source>
</reference>
<comment type="caution">
    <text evidence="2">The sequence shown here is derived from an EMBL/GenBank/DDBJ whole genome shotgun (WGS) entry which is preliminary data.</text>
</comment>
<keyword evidence="3" id="KW-1185">Reference proteome</keyword>
<dbReference type="AlphaFoldDB" id="A0A8H9GTJ6"/>
<organism evidence="2 3">
    <name type="scientific">Microbispora bryophytorum</name>
    <dbReference type="NCBI Taxonomy" id="1460882"/>
    <lineage>
        <taxon>Bacteria</taxon>
        <taxon>Bacillati</taxon>
        <taxon>Actinomycetota</taxon>
        <taxon>Actinomycetes</taxon>
        <taxon>Streptosporangiales</taxon>
        <taxon>Streptosporangiaceae</taxon>
        <taxon>Microbispora</taxon>
    </lineage>
</organism>
<accession>A0A8H9GTJ6</accession>
<name>A0A8H9GTJ6_9ACTN</name>
<protein>
    <submittedName>
        <fullName evidence="2">Uncharacterized protein</fullName>
    </submittedName>
</protein>
<dbReference type="EMBL" id="BMMN01000001">
    <property type="protein sequence ID" value="GGN98176.1"/>
    <property type="molecule type" value="Genomic_DNA"/>
</dbReference>